<sequence length="724" mass="83205">MGSESNLKVWVSDKLMSLLGYSQPTLVQYVVGLAKQASSPADVVGKLVEFGLSASSETRSFAEEIFSKVPHKASGLNVYQKQEREAAMLVRKQKTYAILDADDSDEDGGGIVDNRSSTAAPAASQSEKADTHKKRFRKKTENVEDDADDEVIARAEESRQVKRRTSQDEDDDSELEEESLRDRREREQLEQNIRQRDAAGTRKLTEQKLSRKEEEEAIRRSNAMEEDDISALRKVSRQEYLKKREQKKLEELRDDIEDEQYLFDGVKLTEAEQRELSPVVPGKRIEEASYSFSSVYKREIYDLVKKRSEETDDINEILDAALIANEAVDSRLKVNIPGLLLKLDFEKANSGQLRYLSWVFLWFEAISGLKVNRDKSEVISVERVDYLENIVLVLGCRIGKLPFSYLGLPLGAPFKSPRVWDVVEERFRKRLSLWKRQYLSKGGRLTLIKNTLSSLPIYLMSLLVIPQKVCARLEKIQRDFLWDGGALEKKPHLVNWSAVCTDMRQGGLGIRSLVALNKALLGKWNWKFAIERNSLWKQVIIDKYGEKEGGWCSKEVRGAYGVGLWKAIRKDWKIISSRSRFIVGNGRKVKFWKDLWCEDQALKDAFPNLFRLAVNKDQWVCDAWEEEGEVGSWNPLFSRSFNDWEMEEVEGLLQKIHPLVLHSDVEDALSWKISKNGSFSVRSLYRSLTSTSSEPFPWSIIWKSWVIRAQLVSQLIRVQLVLLD</sequence>
<feature type="compositionally biased region" description="Acidic residues" evidence="2">
    <location>
        <begin position="168"/>
        <end position="177"/>
    </location>
</feature>
<feature type="region of interest" description="Disordered" evidence="2">
    <location>
        <begin position="100"/>
        <end position="222"/>
    </location>
</feature>
<organism evidence="3 4">
    <name type="scientific">Vitis vinifera</name>
    <name type="common">Grape</name>
    <dbReference type="NCBI Taxonomy" id="29760"/>
    <lineage>
        <taxon>Eukaryota</taxon>
        <taxon>Viridiplantae</taxon>
        <taxon>Streptophyta</taxon>
        <taxon>Embryophyta</taxon>
        <taxon>Tracheophyta</taxon>
        <taxon>Spermatophyta</taxon>
        <taxon>Magnoliopsida</taxon>
        <taxon>eudicotyledons</taxon>
        <taxon>Gunneridae</taxon>
        <taxon>Pentapetalae</taxon>
        <taxon>rosids</taxon>
        <taxon>Vitales</taxon>
        <taxon>Vitaceae</taxon>
        <taxon>Viteae</taxon>
        <taxon>Vitis</taxon>
    </lineage>
</organism>
<dbReference type="AlphaFoldDB" id="A0A438HFZ0"/>
<accession>A0A438HFZ0</accession>
<feature type="coiled-coil region" evidence="1">
    <location>
        <begin position="235"/>
        <end position="262"/>
    </location>
</feature>
<reference evidence="3 4" key="1">
    <citation type="journal article" date="2018" name="PLoS Genet.">
        <title>Population sequencing reveals clonal diversity and ancestral inbreeding in the grapevine cultivar Chardonnay.</title>
        <authorList>
            <person name="Roach M.J."/>
            <person name="Johnson D.L."/>
            <person name="Bohlmann J."/>
            <person name="van Vuuren H.J."/>
            <person name="Jones S.J."/>
            <person name="Pretorius I.S."/>
            <person name="Schmidt S.A."/>
            <person name="Borneman A.R."/>
        </authorList>
    </citation>
    <scope>NUCLEOTIDE SEQUENCE [LARGE SCALE GENOMIC DNA]</scope>
    <source>
        <strain evidence="4">cv. Chardonnay</strain>
        <tissue evidence="3">Leaf</tissue>
    </source>
</reference>
<feature type="compositionally biased region" description="Polar residues" evidence="2">
    <location>
        <begin position="114"/>
        <end position="126"/>
    </location>
</feature>
<name>A0A438HFZ0_VITVI</name>
<protein>
    <submittedName>
        <fullName evidence="3">Putative pre-mRNA-splicing factor ATP-dependent RNA helicase DEAH6</fullName>
    </submittedName>
</protein>
<feature type="compositionally biased region" description="Basic and acidic residues" evidence="2">
    <location>
        <begin position="178"/>
        <end position="222"/>
    </location>
</feature>
<keyword evidence="3" id="KW-0067">ATP-binding</keyword>
<feature type="compositionally biased region" description="Basic and acidic residues" evidence="2">
    <location>
        <begin position="151"/>
        <end position="160"/>
    </location>
</feature>
<proteinExistence type="predicted"/>
<keyword evidence="3" id="KW-0547">Nucleotide-binding</keyword>
<keyword evidence="3" id="KW-0378">Hydrolase</keyword>
<evidence type="ECO:0000313" key="4">
    <source>
        <dbReference type="Proteomes" id="UP000288805"/>
    </source>
</evidence>
<dbReference type="EMBL" id="QGNW01000229">
    <property type="protein sequence ID" value="RVW83382.1"/>
    <property type="molecule type" value="Genomic_DNA"/>
</dbReference>
<dbReference type="PANTHER" id="PTHR33116">
    <property type="entry name" value="REVERSE TRANSCRIPTASE ZINC-BINDING DOMAIN-CONTAINING PROTEIN-RELATED-RELATED"/>
    <property type="match status" value="1"/>
</dbReference>
<dbReference type="Proteomes" id="UP000288805">
    <property type="component" value="Unassembled WGS sequence"/>
</dbReference>
<dbReference type="GO" id="GO:0004386">
    <property type="term" value="F:helicase activity"/>
    <property type="evidence" value="ECO:0007669"/>
    <property type="project" value="UniProtKB-KW"/>
</dbReference>
<comment type="caution">
    <text evidence="3">The sequence shown here is derived from an EMBL/GenBank/DDBJ whole genome shotgun (WGS) entry which is preliminary data.</text>
</comment>
<evidence type="ECO:0000256" key="1">
    <source>
        <dbReference type="SAM" id="Coils"/>
    </source>
</evidence>
<keyword evidence="1" id="KW-0175">Coiled coil</keyword>
<dbReference type="PANTHER" id="PTHR33116:SF78">
    <property type="entry name" value="OS12G0587133 PROTEIN"/>
    <property type="match status" value="1"/>
</dbReference>
<evidence type="ECO:0000256" key="2">
    <source>
        <dbReference type="SAM" id="MobiDB-lite"/>
    </source>
</evidence>
<evidence type="ECO:0000313" key="3">
    <source>
        <dbReference type="EMBL" id="RVW83382.1"/>
    </source>
</evidence>
<keyword evidence="3" id="KW-0347">Helicase</keyword>
<gene>
    <name evidence="3" type="primary">MEE29_2</name>
    <name evidence="3" type="ORF">CK203_038902</name>
</gene>